<reference evidence="1" key="1">
    <citation type="journal article" date="2014" name="Int. J. Syst. Evol. Microbiol.">
        <title>Complete genome sequence of Corynebacterium casei LMG S-19264T (=DSM 44701T), isolated from a smear-ripened cheese.</title>
        <authorList>
            <consortium name="US DOE Joint Genome Institute (JGI-PGF)"/>
            <person name="Walter F."/>
            <person name="Albersmeier A."/>
            <person name="Kalinowski J."/>
            <person name="Ruckert C."/>
        </authorList>
    </citation>
    <scope>NUCLEOTIDE SEQUENCE</scope>
    <source>
        <strain evidence="1">CGMCC 1.12160</strain>
    </source>
</reference>
<protein>
    <submittedName>
        <fullName evidence="1">DSBA oxidoreductase</fullName>
    </submittedName>
</protein>
<evidence type="ECO:0000313" key="1">
    <source>
        <dbReference type="EMBL" id="GGF42277.1"/>
    </source>
</evidence>
<comment type="caution">
    <text evidence="1">The sequence shown here is derived from an EMBL/GenBank/DDBJ whole genome shotgun (WGS) entry which is preliminary data.</text>
</comment>
<dbReference type="InterPro" id="IPR053977">
    <property type="entry name" value="Rv2466c-like"/>
</dbReference>
<dbReference type="Proteomes" id="UP000605670">
    <property type="component" value="Unassembled WGS sequence"/>
</dbReference>
<dbReference type="SUPFAM" id="SSF52833">
    <property type="entry name" value="Thioredoxin-like"/>
    <property type="match status" value="1"/>
</dbReference>
<organism evidence="1 2">
    <name type="scientific">Ornithinimicrobium tianjinense</name>
    <dbReference type="NCBI Taxonomy" id="1195761"/>
    <lineage>
        <taxon>Bacteria</taxon>
        <taxon>Bacillati</taxon>
        <taxon>Actinomycetota</taxon>
        <taxon>Actinomycetes</taxon>
        <taxon>Micrococcales</taxon>
        <taxon>Ornithinimicrobiaceae</taxon>
        <taxon>Ornithinimicrobium</taxon>
    </lineage>
</organism>
<reference evidence="1" key="2">
    <citation type="submission" date="2020-09" db="EMBL/GenBank/DDBJ databases">
        <authorList>
            <person name="Sun Q."/>
            <person name="Zhou Y."/>
        </authorList>
    </citation>
    <scope>NUCLEOTIDE SEQUENCE</scope>
    <source>
        <strain evidence="1">CGMCC 1.12160</strain>
    </source>
</reference>
<proteinExistence type="predicted"/>
<dbReference type="AlphaFoldDB" id="A0A917BJT5"/>
<dbReference type="Gene3D" id="3.40.30.10">
    <property type="entry name" value="Glutaredoxin"/>
    <property type="match status" value="1"/>
</dbReference>
<dbReference type="InterPro" id="IPR036249">
    <property type="entry name" value="Thioredoxin-like_sf"/>
</dbReference>
<accession>A0A917BJT5</accession>
<keyword evidence="2" id="KW-1185">Reference proteome</keyword>
<gene>
    <name evidence="1" type="ORF">GCM10011366_07600</name>
</gene>
<name>A0A917BJT5_9MICO</name>
<dbReference type="EMBL" id="BMEM01000001">
    <property type="protein sequence ID" value="GGF42277.1"/>
    <property type="molecule type" value="Genomic_DNA"/>
</dbReference>
<dbReference type="Pfam" id="PF22234">
    <property type="entry name" value="Rv2466c-like"/>
    <property type="match status" value="1"/>
</dbReference>
<evidence type="ECO:0000313" key="2">
    <source>
        <dbReference type="Proteomes" id="UP000605670"/>
    </source>
</evidence>
<sequence>MSEQSQAPTPTASDVAQQRTRAEMFFDPVCPWAWMTSRWLMEVEKVRDIDITWSVMSLSVLNEHRHVDQGYREMLDRSWAPVRTVIAATQDLPEDEANVLRKKMYDALGQRIHLDHRGTEHLEQVIAEVVEELGLDPALNDVQHGDSVDAQLRASHQRAIDLVGDDVGTPVVSVNDVAFFGPVVTPAPRGEAAGALWDGCVLVAGTPGFFEIKRTRDKDPDFS</sequence>
<dbReference type="RefSeq" id="WP_229734857.1">
    <property type="nucleotide sequence ID" value="NZ_BAABKH010000002.1"/>
</dbReference>